<dbReference type="AlphaFoldDB" id="A0A1C7MGA4"/>
<protein>
    <submittedName>
        <fullName evidence="1">Uncharacterized protein</fullName>
    </submittedName>
</protein>
<gene>
    <name evidence="1" type="ORF">A0H81_04441</name>
</gene>
<evidence type="ECO:0000313" key="1">
    <source>
        <dbReference type="EMBL" id="OBZ75951.1"/>
    </source>
</evidence>
<name>A0A1C7MGA4_GRIFR</name>
<comment type="caution">
    <text evidence="1">The sequence shown here is derived from an EMBL/GenBank/DDBJ whole genome shotgun (WGS) entry which is preliminary data.</text>
</comment>
<proteinExistence type="predicted"/>
<dbReference type="Proteomes" id="UP000092993">
    <property type="component" value="Unassembled WGS sequence"/>
</dbReference>
<organism evidence="1 2">
    <name type="scientific">Grifola frondosa</name>
    <name type="common">Maitake</name>
    <name type="synonym">Polyporus frondosus</name>
    <dbReference type="NCBI Taxonomy" id="5627"/>
    <lineage>
        <taxon>Eukaryota</taxon>
        <taxon>Fungi</taxon>
        <taxon>Dikarya</taxon>
        <taxon>Basidiomycota</taxon>
        <taxon>Agaricomycotina</taxon>
        <taxon>Agaricomycetes</taxon>
        <taxon>Polyporales</taxon>
        <taxon>Grifolaceae</taxon>
        <taxon>Grifola</taxon>
    </lineage>
</organism>
<accession>A0A1C7MGA4</accession>
<keyword evidence="2" id="KW-1185">Reference proteome</keyword>
<dbReference type="EMBL" id="LUGG01000004">
    <property type="protein sequence ID" value="OBZ75951.1"/>
    <property type="molecule type" value="Genomic_DNA"/>
</dbReference>
<reference evidence="1 2" key="1">
    <citation type="submission" date="2016-03" db="EMBL/GenBank/DDBJ databases">
        <title>Whole genome sequencing of Grifola frondosa 9006-11.</title>
        <authorList>
            <person name="Min B."/>
            <person name="Park H."/>
            <person name="Kim J.-G."/>
            <person name="Cho H."/>
            <person name="Oh Y.-L."/>
            <person name="Kong W.-S."/>
            <person name="Choi I.-G."/>
        </authorList>
    </citation>
    <scope>NUCLEOTIDE SEQUENCE [LARGE SCALE GENOMIC DNA]</scope>
    <source>
        <strain evidence="1 2">9006-11</strain>
    </source>
</reference>
<evidence type="ECO:0000313" key="2">
    <source>
        <dbReference type="Proteomes" id="UP000092993"/>
    </source>
</evidence>
<sequence>MSAWNVIEGPMYTYTWDFTPEKLGNTPLRLREPTAASCVTLATARCGHTEPGARRRAVPRTNQRTLIRTSKAWCPHAHEIIECAPRITGVNLRALALGRLHCGLPSQHPPIN</sequence>